<evidence type="ECO:0000256" key="2">
    <source>
        <dbReference type="ARBA" id="ARBA00023136"/>
    </source>
</evidence>
<dbReference type="EMBL" id="FPBX01000014">
    <property type="protein sequence ID" value="SFU67597.1"/>
    <property type="molecule type" value="Genomic_DNA"/>
</dbReference>
<dbReference type="InterPro" id="IPR051407">
    <property type="entry name" value="Bact_OM_lipoprot/Surf_antigen"/>
</dbReference>
<dbReference type="InterPro" id="IPR008816">
    <property type="entry name" value="Gly_zipper_2TM_dom"/>
</dbReference>
<dbReference type="OrthoDB" id="8909257at2"/>
<dbReference type="STRING" id="343013.SAMN04489707_101419"/>
<feature type="domain" description="Glycine zipper 2TM" evidence="4">
    <location>
        <begin position="56"/>
        <end position="97"/>
    </location>
</feature>
<dbReference type="Pfam" id="PF05433">
    <property type="entry name" value="Rick_17kDa_Anti"/>
    <property type="match status" value="1"/>
</dbReference>
<keyword evidence="3" id="KW-0732">Signal</keyword>
<evidence type="ECO:0000313" key="6">
    <source>
        <dbReference type="Proteomes" id="UP000183656"/>
    </source>
</evidence>
<evidence type="ECO:0000259" key="4">
    <source>
        <dbReference type="Pfam" id="PF05433"/>
    </source>
</evidence>
<reference evidence="5 6" key="1">
    <citation type="submission" date="2016-10" db="EMBL/GenBank/DDBJ databases">
        <authorList>
            <person name="de Groot N.N."/>
        </authorList>
    </citation>
    <scope>NUCLEOTIDE SEQUENCE [LARGE SCALE GENOMIC DNA]</scope>
    <source>
        <strain evidence="5 6">R-24608</strain>
    </source>
</reference>
<comment type="subcellular location">
    <subcellularLocation>
        <location evidence="1">Membrane</location>
    </subcellularLocation>
</comment>
<protein>
    <submittedName>
        <fullName evidence="5">Uncharacterized conserved protein YcfJ, contains glycine zipper 2TM domain</fullName>
    </submittedName>
</protein>
<dbReference type="GO" id="GO:0019867">
    <property type="term" value="C:outer membrane"/>
    <property type="evidence" value="ECO:0007669"/>
    <property type="project" value="InterPro"/>
</dbReference>
<dbReference type="Proteomes" id="UP000183656">
    <property type="component" value="Unassembled WGS sequence"/>
</dbReference>
<evidence type="ECO:0000256" key="1">
    <source>
        <dbReference type="ARBA" id="ARBA00004370"/>
    </source>
</evidence>
<feature type="signal peptide" evidence="3">
    <location>
        <begin position="1"/>
        <end position="19"/>
    </location>
</feature>
<accession>A0A1I7I3V3</accession>
<organism evidence="5 6">
    <name type="scientific">Paenacidovorax caeni</name>
    <dbReference type="NCBI Taxonomy" id="343013"/>
    <lineage>
        <taxon>Bacteria</taxon>
        <taxon>Pseudomonadati</taxon>
        <taxon>Pseudomonadota</taxon>
        <taxon>Betaproteobacteria</taxon>
        <taxon>Burkholderiales</taxon>
        <taxon>Comamonadaceae</taxon>
        <taxon>Paenacidovorax</taxon>
    </lineage>
</organism>
<name>A0A1I7I3V3_9BURK</name>
<dbReference type="AlphaFoldDB" id="A0A1I7I3V3"/>
<dbReference type="NCBIfam" id="NF008437">
    <property type="entry name" value="PRK11280.1"/>
    <property type="match status" value="1"/>
</dbReference>
<dbReference type="PANTHER" id="PTHR35603:SF2">
    <property type="entry name" value="OUTER MEMBRANE LIPOPROTEIN"/>
    <property type="match status" value="1"/>
</dbReference>
<gene>
    <name evidence="5" type="ORF">SAMN04489707_101419</name>
</gene>
<dbReference type="PANTHER" id="PTHR35603">
    <property type="match status" value="1"/>
</dbReference>
<sequence length="209" mass="22140">MKKTVLLTLLAGAACAATAQEQGRVLSSTPIVQQVAIPRQVCGTDTVYAGAPNSGAGAVMGAIAGGAIGNSIGGGSGRAAATALGVIGGALVGNQIEGAGQPRYQNVQRCNTETYYENRTVGYNVVYEYAGRQYSTQTSYDPGNWIPVSVQPSPSYGNTYSTNNVYTYPAQPGVVQTYPVQPPPAYVSPPVTIEYNYYQRPHHHNPYWR</sequence>
<keyword evidence="6" id="KW-1185">Reference proteome</keyword>
<proteinExistence type="predicted"/>
<evidence type="ECO:0000313" key="5">
    <source>
        <dbReference type="EMBL" id="SFU67597.1"/>
    </source>
</evidence>
<evidence type="ECO:0000256" key="3">
    <source>
        <dbReference type="SAM" id="SignalP"/>
    </source>
</evidence>
<dbReference type="PROSITE" id="PS51257">
    <property type="entry name" value="PROKAR_LIPOPROTEIN"/>
    <property type="match status" value="1"/>
</dbReference>
<keyword evidence="2" id="KW-0472">Membrane</keyword>
<dbReference type="RefSeq" id="WP_054255713.1">
    <property type="nucleotide sequence ID" value="NZ_CYIG01000008.1"/>
</dbReference>
<feature type="chain" id="PRO_5010166138" evidence="3">
    <location>
        <begin position="20"/>
        <end position="209"/>
    </location>
</feature>